<comment type="caution">
    <text evidence="1">The sequence shown here is derived from an EMBL/GenBank/DDBJ whole genome shotgun (WGS) entry which is preliminary data.</text>
</comment>
<evidence type="ECO:0000313" key="1">
    <source>
        <dbReference type="EMBL" id="KAJ2775847.1"/>
    </source>
</evidence>
<protein>
    <submittedName>
        <fullName evidence="1">Ndufa8, NADH-ubiquinone oxidoreductase complex I 19kd subunit</fullName>
    </submittedName>
</protein>
<gene>
    <name evidence="1" type="primary">NdufA8</name>
    <name evidence="1" type="ORF">IWQ57_000004</name>
</gene>
<proteinExistence type="predicted"/>
<sequence length="318" mass="35842">MVNPGYRHFKSEDWVDPTPPPASLPTVDEVGSTRSPLNSASFFIGSACKEYNEDFMLCKNEDRNPEHCLVEGRKVTRCAIDVLQKIQANCRDEFRAHWQCLDNRNQEFYRCRDPEKEYNRCLFRTLGWKKVIPDAPADRPQANQSAKRIAHENAARLATLSKAAAAVNGVYLVVRVLLQRGSLGWGELLLYVATAGAEAAVIRNFYSMAQPRYSNGVLVDAGADLSTAGLTSYMFDYVYIAWAAHLLSLATRWAWALFLVIPAYAAYYLLPYVRQFLLPARPGQGSAPAAPSAADEAKEKKRQEKKERQRQRVRYARG</sequence>
<organism evidence="1 2">
    <name type="scientific">Coemansia nantahalensis</name>
    <dbReference type="NCBI Taxonomy" id="2789366"/>
    <lineage>
        <taxon>Eukaryota</taxon>
        <taxon>Fungi</taxon>
        <taxon>Fungi incertae sedis</taxon>
        <taxon>Zoopagomycota</taxon>
        <taxon>Kickxellomycotina</taxon>
        <taxon>Kickxellomycetes</taxon>
        <taxon>Kickxellales</taxon>
        <taxon>Kickxellaceae</taxon>
        <taxon>Coemansia</taxon>
    </lineage>
</organism>
<dbReference type="EMBL" id="JANBUJ010000001">
    <property type="protein sequence ID" value="KAJ2775847.1"/>
    <property type="molecule type" value="Genomic_DNA"/>
</dbReference>
<reference evidence="1" key="1">
    <citation type="submission" date="2022-07" db="EMBL/GenBank/DDBJ databases">
        <title>Phylogenomic reconstructions and comparative analyses of Kickxellomycotina fungi.</title>
        <authorList>
            <person name="Reynolds N.K."/>
            <person name="Stajich J.E."/>
            <person name="Barry K."/>
            <person name="Grigoriev I.V."/>
            <person name="Crous P."/>
            <person name="Smith M.E."/>
        </authorList>
    </citation>
    <scope>NUCLEOTIDE SEQUENCE</scope>
    <source>
        <strain evidence="1">CBS 109366</strain>
    </source>
</reference>
<evidence type="ECO:0000313" key="2">
    <source>
        <dbReference type="Proteomes" id="UP001140234"/>
    </source>
</evidence>
<keyword evidence="2" id="KW-1185">Reference proteome</keyword>
<accession>A0ACC1K9G2</accession>
<name>A0ACC1K9G2_9FUNG</name>
<dbReference type="Proteomes" id="UP001140234">
    <property type="component" value="Unassembled WGS sequence"/>
</dbReference>